<feature type="compositionally biased region" description="Low complexity" evidence="6">
    <location>
        <begin position="772"/>
        <end position="787"/>
    </location>
</feature>
<evidence type="ECO:0000256" key="2">
    <source>
        <dbReference type="ARBA" id="ARBA00022763"/>
    </source>
</evidence>
<feature type="region of interest" description="Disordered" evidence="6">
    <location>
        <begin position="371"/>
        <end position="434"/>
    </location>
</feature>
<evidence type="ECO:0000259" key="7">
    <source>
        <dbReference type="PROSITE" id="PS50006"/>
    </source>
</evidence>
<feature type="compositionally biased region" description="Basic and acidic residues" evidence="6">
    <location>
        <begin position="606"/>
        <end position="623"/>
    </location>
</feature>
<keyword evidence="2" id="KW-0227">DNA damage</keyword>
<feature type="compositionally biased region" description="Basic residues" evidence="6">
    <location>
        <begin position="412"/>
        <end position="423"/>
    </location>
</feature>
<dbReference type="Proteomes" id="UP000829685">
    <property type="component" value="Unassembled WGS sequence"/>
</dbReference>
<evidence type="ECO:0000313" key="8">
    <source>
        <dbReference type="EMBL" id="KAI1853016.1"/>
    </source>
</evidence>
<dbReference type="GO" id="GO:0000724">
    <property type="term" value="P:double-strand break repair via homologous recombination"/>
    <property type="evidence" value="ECO:0007669"/>
    <property type="project" value="TreeGrafter"/>
</dbReference>
<dbReference type="PROSITE" id="PS50006">
    <property type="entry name" value="FHA_DOMAIN"/>
    <property type="match status" value="1"/>
</dbReference>
<evidence type="ECO:0000313" key="9">
    <source>
        <dbReference type="Proteomes" id="UP000829685"/>
    </source>
</evidence>
<dbReference type="SUPFAM" id="SSF49879">
    <property type="entry name" value="SMAD/FHA domain"/>
    <property type="match status" value="1"/>
</dbReference>
<comment type="subcellular location">
    <subcellularLocation>
        <location evidence="1">Nucleus</location>
    </subcellularLocation>
</comment>
<gene>
    <name evidence="8" type="ORF">JX265_012772</name>
</gene>
<feature type="compositionally biased region" description="Pro residues" evidence="6">
    <location>
        <begin position="523"/>
        <end position="533"/>
    </location>
</feature>
<dbReference type="SMART" id="SM00240">
    <property type="entry name" value="FHA"/>
    <property type="match status" value="1"/>
</dbReference>
<feature type="region of interest" description="Disordered" evidence="6">
    <location>
        <begin position="668"/>
        <end position="838"/>
    </location>
</feature>
<feature type="region of interest" description="Disordered" evidence="6">
    <location>
        <begin position="606"/>
        <end position="634"/>
    </location>
</feature>
<dbReference type="InterPro" id="IPR032429">
    <property type="entry name" value="Nibrin_BRCT2"/>
</dbReference>
<feature type="domain" description="FHA" evidence="7">
    <location>
        <begin position="24"/>
        <end position="90"/>
    </location>
</feature>
<name>A0A9Q0AI79_9PEZI</name>
<evidence type="ECO:0000256" key="4">
    <source>
        <dbReference type="ARBA" id="ARBA00023242"/>
    </source>
</evidence>
<dbReference type="InterPro" id="IPR000253">
    <property type="entry name" value="FHA_dom"/>
</dbReference>
<comment type="similarity">
    <text evidence="5">Belongs to the Nibrin family.</text>
</comment>
<proteinExistence type="inferred from homology"/>
<dbReference type="GO" id="GO:0003684">
    <property type="term" value="F:damaged DNA binding"/>
    <property type="evidence" value="ECO:0007669"/>
    <property type="project" value="TreeGrafter"/>
</dbReference>
<keyword evidence="9" id="KW-1185">Reference proteome</keyword>
<dbReference type="Gene3D" id="2.60.200.20">
    <property type="match status" value="1"/>
</dbReference>
<feature type="region of interest" description="Disordered" evidence="6">
    <location>
        <begin position="479"/>
        <end position="584"/>
    </location>
</feature>
<keyword evidence="4" id="KW-0539">Nucleus</keyword>
<dbReference type="Gene3D" id="3.40.50.10980">
    <property type="entry name" value="Nibrin, BRCT2 domain"/>
    <property type="match status" value="1"/>
</dbReference>
<dbReference type="Pfam" id="PF00498">
    <property type="entry name" value="FHA"/>
    <property type="match status" value="1"/>
</dbReference>
<dbReference type="AlphaFoldDB" id="A0A9Q0AI79"/>
<evidence type="ECO:0000256" key="5">
    <source>
        <dbReference type="ARBA" id="ARBA00044757"/>
    </source>
</evidence>
<keyword evidence="3" id="KW-0234">DNA repair</keyword>
<accession>A0A9Q0AI79</accession>
<dbReference type="GO" id="GO:0030870">
    <property type="term" value="C:Mre11 complex"/>
    <property type="evidence" value="ECO:0007669"/>
    <property type="project" value="InterPro"/>
</dbReference>
<dbReference type="InterPro" id="IPR040227">
    <property type="entry name" value="Nibrin-rel"/>
</dbReference>
<feature type="compositionally biased region" description="Acidic residues" evidence="6">
    <location>
        <begin position="819"/>
        <end position="829"/>
    </location>
</feature>
<dbReference type="InterPro" id="IPR008984">
    <property type="entry name" value="SMAD_FHA_dom_sf"/>
</dbReference>
<reference evidence="8" key="1">
    <citation type="submission" date="2021-03" db="EMBL/GenBank/DDBJ databases">
        <title>Revisited historic fungal species revealed as producer of novel bioactive compounds through whole genome sequencing and comparative genomics.</title>
        <authorList>
            <person name="Vignolle G.A."/>
            <person name="Hochenegger N."/>
            <person name="Mach R.L."/>
            <person name="Mach-Aigner A.R."/>
            <person name="Javad Rahimi M."/>
            <person name="Salim K.A."/>
            <person name="Chan C.M."/>
            <person name="Lim L.B.L."/>
            <person name="Cai F."/>
            <person name="Druzhinina I.S."/>
            <person name="U'Ren J.M."/>
            <person name="Derntl C."/>
        </authorList>
    </citation>
    <scope>NUCLEOTIDE SEQUENCE</scope>
    <source>
        <strain evidence="8">TUCIM 5799</strain>
    </source>
</reference>
<protein>
    <recommendedName>
        <fullName evidence="7">FHA domain-containing protein</fullName>
    </recommendedName>
</protein>
<comment type="caution">
    <text evidence="8">The sequence shown here is derived from an EMBL/GenBank/DDBJ whole genome shotgun (WGS) entry which is preliminary data.</text>
</comment>
<feature type="compositionally biased region" description="Polar residues" evidence="6">
    <location>
        <begin position="690"/>
        <end position="701"/>
    </location>
</feature>
<dbReference type="InterPro" id="IPR043014">
    <property type="entry name" value="Nibrin_BRCT2_sf"/>
</dbReference>
<evidence type="ECO:0000256" key="3">
    <source>
        <dbReference type="ARBA" id="ARBA00023204"/>
    </source>
</evidence>
<feature type="compositionally biased region" description="Acidic residues" evidence="6">
    <location>
        <begin position="725"/>
        <end position="734"/>
    </location>
</feature>
<dbReference type="PANTHER" id="PTHR12162:SF0">
    <property type="entry name" value="NIBRIN"/>
    <property type="match status" value="1"/>
</dbReference>
<dbReference type="EMBL" id="JAFIMR010000058">
    <property type="protein sequence ID" value="KAI1853016.1"/>
    <property type="molecule type" value="Genomic_DNA"/>
</dbReference>
<dbReference type="GO" id="GO:0007095">
    <property type="term" value="P:mitotic G2 DNA damage checkpoint signaling"/>
    <property type="evidence" value="ECO:0007669"/>
    <property type="project" value="InterPro"/>
</dbReference>
<sequence>MWLLEHEGDAFRGKRLWLRPGKRYLFGRTVAEPGMLAISGEKASSVSRKHITISVDDVREGDSQKLSSRSKVTVEDLGSKIGTTVNGHKIKKEQYVITQDKNELRMGSMSGFQITWMPVVLSFSFTRKELDAGAYTKLRQNLEHLDLKFLSGYDMKATTHVVSKKRNTSKGLQALVNGVFIVDDKFVDRLITATTTEVLEGGVDRSPLEADFDGNWPNAMDYLPDPGNEPVTRPAESFAPNPSRAEVFDGYTFIFYDQKQHETLVDPITNGKGKALYKEVIPGETEIDDFIRFVKSVAGEKGLGEFEDGSEGKGVVVVRCLPTGSAQAWYEQFYTDVSLRLDHRLIDQKDFLDAILSCDASSLRRPLEIDDARATQNHPQNSSASEPMNVDNENENEQPQSATGSRASAPRRPTRAPIRKRFKGFVADSDSDDGDTAIVDNGLVAIPSQVSVGPVAESSQEGLFVSQDGGHEEPDALVQTARGSQRKRPASRISQALDIEEDFAPTAAQLKRRRIETGQDPIPRQPTPSPPPDPEAEKETQASKGKKPQSKTGRVKKEIIDSNVIELARKRREEEEARARAEREDLEAGIEDLDLAEIRRLQLEEPMELRKAPPPRTREEDVATGRWDPAWNGRKNFKKFQQRGAAGAARPPQRIIVALEEVKAKGYGMGDDYWLEDESGRKGKKKSQRDSQNTSIQSTAATRESQATQSRRSAAASAPRQEPRDGEDDIEDEGTGLNGSSHITKIDTVQDDDDDQDVVFSGTRKRSTRAASTQQESSRSQRTTQRSESSRHSIKRSAGAPPPRQQPAKRPRRANIPASDDEDEDESEDELRFRFKRR</sequence>
<feature type="compositionally biased region" description="Basic and acidic residues" evidence="6">
    <location>
        <begin position="567"/>
        <end position="583"/>
    </location>
</feature>
<feature type="compositionally biased region" description="Low complexity" evidence="6">
    <location>
        <begin position="702"/>
        <end position="720"/>
    </location>
</feature>
<dbReference type="PANTHER" id="PTHR12162">
    <property type="entry name" value="NIBRIN-RELATED"/>
    <property type="match status" value="1"/>
</dbReference>
<organism evidence="8 9">
    <name type="scientific">Neoarthrinium moseri</name>
    <dbReference type="NCBI Taxonomy" id="1658444"/>
    <lineage>
        <taxon>Eukaryota</taxon>
        <taxon>Fungi</taxon>
        <taxon>Dikarya</taxon>
        <taxon>Ascomycota</taxon>
        <taxon>Pezizomycotina</taxon>
        <taxon>Sordariomycetes</taxon>
        <taxon>Xylariomycetidae</taxon>
        <taxon>Amphisphaeriales</taxon>
        <taxon>Apiosporaceae</taxon>
        <taxon>Neoarthrinium</taxon>
    </lineage>
</organism>
<feature type="compositionally biased region" description="Polar residues" evidence="6">
    <location>
        <begin position="374"/>
        <end position="386"/>
    </location>
</feature>
<evidence type="ECO:0000256" key="6">
    <source>
        <dbReference type="SAM" id="MobiDB-lite"/>
    </source>
</evidence>
<dbReference type="Pfam" id="PF16508">
    <property type="entry name" value="NIBRIN_BRCT_II"/>
    <property type="match status" value="1"/>
</dbReference>
<evidence type="ECO:0000256" key="1">
    <source>
        <dbReference type="ARBA" id="ARBA00004123"/>
    </source>
</evidence>